<evidence type="ECO:0000313" key="10">
    <source>
        <dbReference type="Proteomes" id="UP000282985"/>
    </source>
</evidence>
<dbReference type="Pfam" id="PF18962">
    <property type="entry name" value="Por_Secre_tail"/>
    <property type="match status" value="1"/>
</dbReference>
<dbReference type="GO" id="GO:0016787">
    <property type="term" value="F:hydrolase activity"/>
    <property type="evidence" value="ECO:0007669"/>
    <property type="project" value="UniProtKB-KW"/>
</dbReference>
<evidence type="ECO:0000256" key="3">
    <source>
        <dbReference type="ARBA" id="ARBA00022729"/>
    </source>
</evidence>
<dbReference type="PANTHER" id="PTHR33607">
    <property type="entry name" value="ENDONUCLEASE-1"/>
    <property type="match status" value="1"/>
</dbReference>
<evidence type="ECO:0000259" key="7">
    <source>
        <dbReference type="Pfam" id="PF13205"/>
    </source>
</evidence>
<dbReference type="Pfam" id="PF04231">
    <property type="entry name" value="Endonuclease_1"/>
    <property type="match status" value="1"/>
</dbReference>
<dbReference type="RefSeq" id="WP_127343582.1">
    <property type="nucleotide sequence ID" value="NZ_RJJX01000009.1"/>
</dbReference>
<dbReference type="EMBL" id="RJJX01000009">
    <property type="protein sequence ID" value="RUT78376.1"/>
    <property type="molecule type" value="Genomic_DNA"/>
</dbReference>
<dbReference type="InterPro" id="IPR007346">
    <property type="entry name" value="Endonuclease-I"/>
</dbReference>
<protein>
    <submittedName>
        <fullName evidence="9">T9SS C-terminal target domain-containing protein</fullName>
    </submittedName>
</protein>
<dbReference type="OrthoDB" id="9770276at2"/>
<dbReference type="InterPro" id="IPR044925">
    <property type="entry name" value="His-Me_finger_sf"/>
</dbReference>
<dbReference type="SUPFAM" id="SSF54060">
    <property type="entry name" value="His-Me finger endonucleases"/>
    <property type="match status" value="1"/>
</dbReference>
<feature type="compositionally biased region" description="Basic and acidic residues" evidence="5">
    <location>
        <begin position="161"/>
        <end position="171"/>
    </location>
</feature>
<feature type="region of interest" description="Disordered" evidence="5">
    <location>
        <begin position="149"/>
        <end position="171"/>
    </location>
</feature>
<feature type="domain" description="SbsA Ig-like" evidence="7">
    <location>
        <begin position="271"/>
        <end position="382"/>
    </location>
</feature>
<evidence type="ECO:0000256" key="1">
    <source>
        <dbReference type="ARBA" id="ARBA00006429"/>
    </source>
</evidence>
<keyword evidence="2" id="KW-0540">Nuclease</keyword>
<comment type="caution">
    <text evidence="9">The sequence shown here is derived from an EMBL/GenBank/DDBJ whole genome shotgun (WGS) entry which is preliminary data.</text>
</comment>
<keyword evidence="10" id="KW-1185">Reference proteome</keyword>
<sequence length="578" mass="64056">MIRSLRLKFLSVLTVLLAFGFSSWAQSSIDTYYQNATGKTGNELKTSLHTIIRPHTELPYTSSDFDVWDALDAADEDPNNPDNVILIYTGRSDAKTHHDTGSGDQDAWNREHIWAKSHGNFGTTPGAGTDIHHLRACDRSVNTDRSNLFYDNGGTPNSEATECKSDSDSWEPRDAVKGDIARMIFYMAVCYEGDNGDPDLELTNDMSYSKDKYTEPYFGKLSTLLQWNEQDPVDDTERARNEKVYTIQNNRNPFIDHPEWVNEIWTGDAVDVTSPTVTEFSPANGADGVSLTANLVLTFSEEVKEGTGNITIKRDADDTVFESYDVSNVRVNFSNNTVLINPEAKFEEGTKYYAIVDQGAIIDAASNVYEGIADKTTWSFTTTYIPPALVSFSPEDDSDNVSLDTDLEITFDKEVIAGNGSILVFNGDNKVMEILASDASVTYNSEQVTIDLPNDLETATEYNIQIDNNAFVSDMGAAFEGISDATTWSFTTENPTGIEDLYAEGIPSFYPNPATTEIHLTDMSEVESLHISNLTGRNIIEVKAPVSQISLSNLPRGMYFITFISKNGNKITKKLLKQ</sequence>
<feature type="domain" description="SbsA Ig-like" evidence="7">
    <location>
        <begin position="385"/>
        <end position="492"/>
    </location>
</feature>
<keyword evidence="4" id="KW-0378">Hydrolase</keyword>
<gene>
    <name evidence="9" type="ORF">DLK05_08600</name>
</gene>
<evidence type="ECO:0000313" key="9">
    <source>
        <dbReference type="EMBL" id="RUT78376.1"/>
    </source>
</evidence>
<dbReference type="InterPro" id="IPR014755">
    <property type="entry name" value="Cu-Rt/internalin_Ig-like"/>
</dbReference>
<comment type="similarity">
    <text evidence="1">Belongs to the EndA/NucM nuclease family.</text>
</comment>
<dbReference type="Proteomes" id="UP000282985">
    <property type="component" value="Unassembled WGS sequence"/>
</dbReference>
<accession>A0A434AVH8</accession>
<name>A0A434AVH8_9BACT</name>
<dbReference type="PANTHER" id="PTHR33607:SF2">
    <property type="entry name" value="ENDONUCLEASE-1"/>
    <property type="match status" value="1"/>
</dbReference>
<organism evidence="9 10">
    <name type="scientific">Ancylomarina longa</name>
    <dbReference type="NCBI Taxonomy" id="2487017"/>
    <lineage>
        <taxon>Bacteria</taxon>
        <taxon>Pseudomonadati</taxon>
        <taxon>Bacteroidota</taxon>
        <taxon>Bacteroidia</taxon>
        <taxon>Marinilabiliales</taxon>
        <taxon>Marinifilaceae</taxon>
        <taxon>Ancylomarina</taxon>
    </lineage>
</organism>
<dbReference type="InterPro" id="IPR026444">
    <property type="entry name" value="Secre_tail"/>
</dbReference>
<dbReference type="NCBIfam" id="TIGR04183">
    <property type="entry name" value="Por_Secre_tail"/>
    <property type="match status" value="1"/>
</dbReference>
<feature type="chain" id="PRO_5019554792" evidence="6">
    <location>
        <begin position="26"/>
        <end position="578"/>
    </location>
</feature>
<proteinExistence type="inferred from homology"/>
<evidence type="ECO:0000256" key="5">
    <source>
        <dbReference type="SAM" id="MobiDB-lite"/>
    </source>
</evidence>
<evidence type="ECO:0000256" key="2">
    <source>
        <dbReference type="ARBA" id="ARBA00022722"/>
    </source>
</evidence>
<evidence type="ECO:0000256" key="4">
    <source>
        <dbReference type="ARBA" id="ARBA00022801"/>
    </source>
</evidence>
<dbReference type="AlphaFoldDB" id="A0A434AVH8"/>
<reference evidence="9 10" key="1">
    <citation type="submission" date="2018-11" db="EMBL/GenBank/DDBJ databases">
        <title>Parancylomarina longa gen. nov., sp. nov., isolated from sediments of southern Okinawa.</title>
        <authorList>
            <person name="Fu T."/>
        </authorList>
    </citation>
    <scope>NUCLEOTIDE SEQUENCE [LARGE SCALE GENOMIC DNA]</scope>
    <source>
        <strain evidence="9 10">T3-2 S1-C</strain>
    </source>
</reference>
<dbReference type="Pfam" id="PF13205">
    <property type="entry name" value="Big_5"/>
    <property type="match status" value="2"/>
</dbReference>
<dbReference type="GO" id="GO:0004518">
    <property type="term" value="F:nuclease activity"/>
    <property type="evidence" value="ECO:0007669"/>
    <property type="project" value="UniProtKB-KW"/>
</dbReference>
<keyword evidence="3 6" id="KW-0732">Signal</keyword>
<evidence type="ECO:0000259" key="8">
    <source>
        <dbReference type="Pfam" id="PF18962"/>
    </source>
</evidence>
<evidence type="ECO:0000256" key="6">
    <source>
        <dbReference type="SAM" id="SignalP"/>
    </source>
</evidence>
<dbReference type="Gene3D" id="2.60.40.1220">
    <property type="match status" value="1"/>
</dbReference>
<dbReference type="InterPro" id="IPR032812">
    <property type="entry name" value="SbsA_Ig"/>
</dbReference>
<feature type="domain" description="Secretion system C-terminal sorting" evidence="8">
    <location>
        <begin position="510"/>
        <end position="575"/>
    </location>
</feature>
<feature type="signal peptide" evidence="6">
    <location>
        <begin position="1"/>
        <end position="25"/>
    </location>
</feature>